<proteinExistence type="predicted"/>
<accession>A0ABS8ZQD8</accession>
<reference evidence="3 4" key="1">
    <citation type="submission" date="2021-12" db="EMBL/GenBank/DDBJ databases">
        <title>Genome sequence of Kibdelosporangium philippinense ATCC 49844.</title>
        <authorList>
            <person name="Fedorov E.A."/>
            <person name="Omeragic M."/>
            <person name="Shalygina K.F."/>
            <person name="Maclea K.S."/>
        </authorList>
    </citation>
    <scope>NUCLEOTIDE SEQUENCE [LARGE SCALE GENOMIC DNA]</scope>
    <source>
        <strain evidence="3 4">ATCC 49844</strain>
    </source>
</reference>
<feature type="region of interest" description="Disordered" evidence="1">
    <location>
        <begin position="142"/>
        <end position="169"/>
    </location>
</feature>
<evidence type="ECO:0008006" key="5">
    <source>
        <dbReference type="Google" id="ProtNLM"/>
    </source>
</evidence>
<protein>
    <recommendedName>
        <fullName evidence="5">Lipoprotein</fullName>
    </recommendedName>
</protein>
<dbReference type="RefSeq" id="WP_233731455.1">
    <property type="nucleotide sequence ID" value="NZ_JAJVCN010000004.1"/>
</dbReference>
<name>A0ABS8ZQD8_9PSEU</name>
<evidence type="ECO:0000256" key="1">
    <source>
        <dbReference type="SAM" id="MobiDB-lite"/>
    </source>
</evidence>
<sequence>MKTSRIMYRLTAVTAAVFSVVAVSCSSSDGPVNTITLQEANNRAEKYIQDAVASLQPPPRLEILSKFENSPCDDPSDHGPRGRVFVSRSYWLRDVPTERNGEVIDAVVKWWTTHDFVVTGDKRPGANLVLVENKTDSFRMSVEESPNGNLSIGTDSPCVWPNGTPIPKP</sequence>
<evidence type="ECO:0000313" key="4">
    <source>
        <dbReference type="Proteomes" id="UP001521150"/>
    </source>
</evidence>
<dbReference type="EMBL" id="JAJVCN010000004">
    <property type="protein sequence ID" value="MCE7009964.1"/>
    <property type="molecule type" value="Genomic_DNA"/>
</dbReference>
<feature type="chain" id="PRO_5045328864" description="Lipoprotein" evidence="2">
    <location>
        <begin position="23"/>
        <end position="169"/>
    </location>
</feature>
<dbReference type="PROSITE" id="PS51257">
    <property type="entry name" value="PROKAR_LIPOPROTEIN"/>
    <property type="match status" value="1"/>
</dbReference>
<comment type="caution">
    <text evidence="3">The sequence shown here is derived from an EMBL/GenBank/DDBJ whole genome shotgun (WGS) entry which is preliminary data.</text>
</comment>
<organism evidence="3 4">
    <name type="scientific">Kibdelosporangium philippinense</name>
    <dbReference type="NCBI Taxonomy" id="211113"/>
    <lineage>
        <taxon>Bacteria</taxon>
        <taxon>Bacillati</taxon>
        <taxon>Actinomycetota</taxon>
        <taxon>Actinomycetes</taxon>
        <taxon>Pseudonocardiales</taxon>
        <taxon>Pseudonocardiaceae</taxon>
        <taxon>Kibdelosporangium</taxon>
    </lineage>
</organism>
<evidence type="ECO:0000313" key="3">
    <source>
        <dbReference type="EMBL" id="MCE7009964.1"/>
    </source>
</evidence>
<keyword evidence="4" id="KW-1185">Reference proteome</keyword>
<feature type="signal peptide" evidence="2">
    <location>
        <begin position="1"/>
        <end position="22"/>
    </location>
</feature>
<gene>
    <name evidence="3" type="ORF">LWC34_45235</name>
</gene>
<feature type="compositionally biased region" description="Polar residues" evidence="1">
    <location>
        <begin position="144"/>
        <end position="154"/>
    </location>
</feature>
<dbReference type="Proteomes" id="UP001521150">
    <property type="component" value="Unassembled WGS sequence"/>
</dbReference>
<evidence type="ECO:0000256" key="2">
    <source>
        <dbReference type="SAM" id="SignalP"/>
    </source>
</evidence>
<keyword evidence="2" id="KW-0732">Signal</keyword>